<name>A0A1M5W7K1_9FLAO</name>
<evidence type="ECO:0000313" key="1">
    <source>
        <dbReference type="EMBL" id="SHH83441.1"/>
    </source>
</evidence>
<dbReference type="InterPro" id="IPR013211">
    <property type="entry name" value="LVIVD"/>
</dbReference>
<dbReference type="Pfam" id="PF08309">
    <property type="entry name" value="LVIVD"/>
    <property type="match status" value="1"/>
</dbReference>
<gene>
    <name evidence="1" type="ORF">SAMN05444281_2285</name>
</gene>
<reference evidence="2" key="1">
    <citation type="submission" date="2016-11" db="EMBL/GenBank/DDBJ databases">
        <authorList>
            <person name="Varghese N."/>
            <person name="Submissions S."/>
        </authorList>
    </citation>
    <scope>NUCLEOTIDE SEQUENCE [LARGE SCALE GENOMIC DNA]</scope>
    <source>
        <strain evidence="2">DSM 100572</strain>
    </source>
</reference>
<evidence type="ECO:0000313" key="2">
    <source>
        <dbReference type="Proteomes" id="UP000184109"/>
    </source>
</evidence>
<protein>
    <submittedName>
        <fullName evidence="1">LVIVD repeat-containing protein</fullName>
    </submittedName>
</protein>
<keyword evidence="2" id="KW-1185">Reference proteome</keyword>
<sequence length="162" mass="18317">MKRIFGISVLLLMVNCGFLGEPIDVESIYEPVQMTREELKSSIVMSDSKAVVESGKIYIKDDYIFVNEKNEGFHIYDNSNPSNPIKVRFLKVSGATDIAIRGNVFYINQATDLVTLRFNRTNYSVVETGREIKVFTPLEVSPDGGYFTAEEGKIITKFIKKD</sequence>
<organism evidence="1 2">
    <name type="scientific">Wenyingzhuangia marina</name>
    <dbReference type="NCBI Taxonomy" id="1195760"/>
    <lineage>
        <taxon>Bacteria</taxon>
        <taxon>Pseudomonadati</taxon>
        <taxon>Bacteroidota</taxon>
        <taxon>Flavobacteriia</taxon>
        <taxon>Flavobacteriales</taxon>
        <taxon>Flavobacteriaceae</taxon>
        <taxon>Wenyingzhuangia</taxon>
    </lineage>
</organism>
<dbReference type="STRING" id="1195760.SAMN05444281_2285"/>
<dbReference type="AlphaFoldDB" id="A0A1M5W7K1"/>
<dbReference type="Proteomes" id="UP000184109">
    <property type="component" value="Unassembled WGS sequence"/>
</dbReference>
<dbReference type="RefSeq" id="WP_073121606.1">
    <property type="nucleotide sequence ID" value="NZ_BMEN01000004.1"/>
</dbReference>
<proteinExistence type="predicted"/>
<accession>A0A1M5W7K1</accession>
<dbReference type="OrthoDB" id="853480at2"/>
<dbReference type="EMBL" id="FQXQ01000004">
    <property type="protein sequence ID" value="SHH83441.1"/>
    <property type="molecule type" value="Genomic_DNA"/>
</dbReference>